<reference evidence="3 4" key="1">
    <citation type="submission" date="2020-07" db="EMBL/GenBank/DDBJ databases">
        <title>Sequencing the genomes of 1000 actinobacteria strains.</title>
        <authorList>
            <person name="Klenk H.-P."/>
        </authorList>
    </citation>
    <scope>NUCLEOTIDE SEQUENCE [LARGE SCALE GENOMIC DNA]</scope>
    <source>
        <strain evidence="3 4">DSM 24723</strain>
    </source>
</reference>
<accession>A0A852WY50</accession>
<protein>
    <submittedName>
        <fullName evidence="3">Rhodanese-related sulfurtransferase</fullName>
    </submittedName>
</protein>
<feature type="domain" description="Rhodanese" evidence="2">
    <location>
        <begin position="44"/>
        <end position="143"/>
    </location>
</feature>
<proteinExistence type="predicted"/>
<sequence>MTSTDTPDETPGETPAGAPGIDGLLARAREQIDRVTPAQALAEAGDGALIVDTRPVEQRARHGEVDLPGVLVVDRNVLEWRLDPSSGAALPQADAAARVLVLCQQGYSSSLAAQALREIGVRRAGDVVGGFEAWLADGLPVRAWDSSPEAVTGAT</sequence>
<dbReference type="SMART" id="SM00450">
    <property type="entry name" value="RHOD"/>
    <property type="match status" value="1"/>
</dbReference>
<dbReference type="PROSITE" id="PS50206">
    <property type="entry name" value="RHODANESE_3"/>
    <property type="match status" value="1"/>
</dbReference>
<evidence type="ECO:0000256" key="1">
    <source>
        <dbReference type="SAM" id="MobiDB-lite"/>
    </source>
</evidence>
<gene>
    <name evidence="3" type="ORF">BJY28_000205</name>
</gene>
<dbReference type="Gene3D" id="3.40.250.10">
    <property type="entry name" value="Rhodanese-like domain"/>
    <property type="match status" value="1"/>
</dbReference>
<feature type="region of interest" description="Disordered" evidence="1">
    <location>
        <begin position="1"/>
        <end position="21"/>
    </location>
</feature>
<dbReference type="SUPFAM" id="SSF52821">
    <property type="entry name" value="Rhodanese/Cell cycle control phosphatase"/>
    <property type="match status" value="1"/>
</dbReference>
<feature type="compositionally biased region" description="Acidic residues" evidence="1">
    <location>
        <begin position="1"/>
        <end position="11"/>
    </location>
</feature>
<evidence type="ECO:0000259" key="2">
    <source>
        <dbReference type="PROSITE" id="PS50206"/>
    </source>
</evidence>
<dbReference type="InterPro" id="IPR036873">
    <property type="entry name" value="Rhodanese-like_dom_sf"/>
</dbReference>
<dbReference type="Pfam" id="PF00581">
    <property type="entry name" value="Rhodanese"/>
    <property type="match status" value="1"/>
</dbReference>
<evidence type="ECO:0000313" key="4">
    <source>
        <dbReference type="Proteomes" id="UP000592181"/>
    </source>
</evidence>
<dbReference type="AlphaFoldDB" id="A0A852WY50"/>
<dbReference type="GO" id="GO:0016740">
    <property type="term" value="F:transferase activity"/>
    <property type="evidence" value="ECO:0007669"/>
    <property type="project" value="UniProtKB-KW"/>
</dbReference>
<keyword evidence="3" id="KW-0808">Transferase</keyword>
<dbReference type="EMBL" id="JACBZX010000001">
    <property type="protein sequence ID" value="NYG35736.1"/>
    <property type="molecule type" value="Genomic_DNA"/>
</dbReference>
<name>A0A852WY50_9MICO</name>
<comment type="caution">
    <text evidence="3">The sequence shown here is derived from an EMBL/GenBank/DDBJ whole genome shotgun (WGS) entry which is preliminary data.</text>
</comment>
<organism evidence="3 4">
    <name type="scientific">Janibacter alkaliphilus</name>
    <dbReference type="NCBI Taxonomy" id="1069963"/>
    <lineage>
        <taxon>Bacteria</taxon>
        <taxon>Bacillati</taxon>
        <taxon>Actinomycetota</taxon>
        <taxon>Actinomycetes</taxon>
        <taxon>Micrococcales</taxon>
        <taxon>Intrasporangiaceae</taxon>
        <taxon>Janibacter</taxon>
    </lineage>
</organism>
<dbReference type="RefSeq" id="WP_179461359.1">
    <property type="nucleotide sequence ID" value="NZ_JACBZX010000001.1"/>
</dbReference>
<dbReference type="Proteomes" id="UP000592181">
    <property type="component" value="Unassembled WGS sequence"/>
</dbReference>
<dbReference type="InterPro" id="IPR001763">
    <property type="entry name" value="Rhodanese-like_dom"/>
</dbReference>
<evidence type="ECO:0000313" key="3">
    <source>
        <dbReference type="EMBL" id="NYG35736.1"/>
    </source>
</evidence>
<keyword evidence="4" id="KW-1185">Reference proteome</keyword>